<evidence type="ECO:0000313" key="1">
    <source>
        <dbReference type="EMBL" id="KLO06546.1"/>
    </source>
</evidence>
<keyword evidence="2" id="KW-1185">Reference proteome</keyword>
<organism evidence="1 2">
    <name type="scientific">Schizopora paradoxa</name>
    <dbReference type="NCBI Taxonomy" id="27342"/>
    <lineage>
        <taxon>Eukaryota</taxon>
        <taxon>Fungi</taxon>
        <taxon>Dikarya</taxon>
        <taxon>Basidiomycota</taxon>
        <taxon>Agaricomycotina</taxon>
        <taxon>Agaricomycetes</taxon>
        <taxon>Hymenochaetales</taxon>
        <taxon>Schizoporaceae</taxon>
        <taxon>Schizopora</taxon>
    </lineage>
</organism>
<evidence type="ECO:0000313" key="2">
    <source>
        <dbReference type="Proteomes" id="UP000053477"/>
    </source>
</evidence>
<accession>A0A0H2RP18</accession>
<reference evidence="1 2" key="1">
    <citation type="submission" date="2015-04" db="EMBL/GenBank/DDBJ databases">
        <title>Complete genome sequence of Schizopora paradoxa KUC8140, a cosmopolitan wood degrader in East Asia.</title>
        <authorList>
            <consortium name="DOE Joint Genome Institute"/>
            <person name="Min B."/>
            <person name="Park H."/>
            <person name="Jang Y."/>
            <person name="Kim J.-J."/>
            <person name="Kim K.H."/>
            <person name="Pangilinan J."/>
            <person name="Lipzen A."/>
            <person name="Riley R."/>
            <person name="Grigoriev I.V."/>
            <person name="Spatafora J.W."/>
            <person name="Choi I.-G."/>
        </authorList>
    </citation>
    <scope>NUCLEOTIDE SEQUENCE [LARGE SCALE GENOMIC DNA]</scope>
    <source>
        <strain evidence="1 2">KUC8140</strain>
    </source>
</reference>
<protein>
    <submittedName>
        <fullName evidence="1">Uncharacterized protein</fullName>
    </submittedName>
</protein>
<dbReference type="Proteomes" id="UP000053477">
    <property type="component" value="Unassembled WGS sequence"/>
</dbReference>
<name>A0A0H2RP18_9AGAM</name>
<sequence length="390" mass="44931">MHLKKRVVVALICDLENNLEEFEEQIFVQEEQTGIILPQHLGTFVFLSTVKPEYLEVRVDSDYNYVASLVDQQLSFLLDRTLLRTPLCRLKHLTLPKLPTLFEFTRFQVESVSSLHFVLELKLDIKAVKFLECFPSLQELEVTLEVNGGGLTLFAPGECIPIQNISHLRLRVLLFYDPDDFSYREARLALIGCFFPDVVKMDLHLEFQSDLSYRKPLYRSEWDFRPPIDGLFRLKNRYPSLEYLSMTFRITDLLERSTNEIGERPVAAAVFPLSCLPSLKHLKISTDLQIIVSSLIPEYFQRKTMRFPALQSLRIEGSRLKIQKWVGLVMLILKEQGKWETFEELVMPLGSEDPLFGTSGGVLNGEAIRANTGTDHEWNLKSNLNKRCGA</sequence>
<dbReference type="InParanoid" id="A0A0H2RP18"/>
<dbReference type="EMBL" id="KQ086197">
    <property type="protein sequence ID" value="KLO06546.1"/>
    <property type="molecule type" value="Genomic_DNA"/>
</dbReference>
<proteinExistence type="predicted"/>
<gene>
    <name evidence="1" type="ORF">SCHPADRAFT_686616</name>
</gene>
<dbReference type="AlphaFoldDB" id="A0A0H2RP18"/>